<dbReference type="GO" id="GO:0015948">
    <property type="term" value="P:methanogenesis"/>
    <property type="evidence" value="ECO:0007669"/>
    <property type="project" value="InterPro"/>
</dbReference>
<keyword evidence="3" id="KW-0808">Transferase</keyword>
<evidence type="ECO:0000313" key="4">
    <source>
        <dbReference type="EMBL" id="KKL92960.1"/>
    </source>
</evidence>
<name>A0A0F9IGR4_9ZZZZ</name>
<comment type="similarity">
    <text evidence="1">Belongs to the trimethylamine methyltransferase family.</text>
</comment>
<dbReference type="InterPro" id="IPR010426">
    <property type="entry name" value="MTTB_MeTrfase"/>
</dbReference>
<keyword evidence="2" id="KW-0489">Methyltransferase</keyword>
<dbReference type="GO" id="GO:0008168">
    <property type="term" value="F:methyltransferase activity"/>
    <property type="evidence" value="ECO:0007669"/>
    <property type="project" value="UniProtKB-KW"/>
</dbReference>
<feature type="non-terminal residue" evidence="4">
    <location>
        <position position="50"/>
    </location>
</feature>
<proteinExistence type="inferred from homology"/>
<dbReference type="AlphaFoldDB" id="A0A0F9IGR4"/>
<evidence type="ECO:0000256" key="1">
    <source>
        <dbReference type="ARBA" id="ARBA00007137"/>
    </source>
</evidence>
<reference evidence="4" key="1">
    <citation type="journal article" date="2015" name="Nature">
        <title>Complex archaea that bridge the gap between prokaryotes and eukaryotes.</title>
        <authorList>
            <person name="Spang A."/>
            <person name="Saw J.H."/>
            <person name="Jorgensen S.L."/>
            <person name="Zaremba-Niedzwiedzka K."/>
            <person name="Martijn J."/>
            <person name="Lind A.E."/>
            <person name="van Eijk R."/>
            <person name="Schleper C."/>
            <person name="Guy L."/>
            <person name="Ettema T.J."/>
        </authorList>
    </citation>
    <scope>NUCLEOTIDE SEQUENCE</scope>
</reference>
<dbReference type="InterPro" id="IPR038601">
    <property type="entry name" value="MttB-like_sf"/>
</dbReference>
<dbReference type="Gene3D" id="3.20.20.480">
    <property type="entry name" value="Trimethylamine methyltransferase-like"/>
    <property type="match status" value="1"/>
</dbReference>
<gene>
    <name evidence="4" type="ORF">LCGC14_1879450</name>
</gene>
<evidence type="ECO:0000256" key="2">
    <source>
        <dbReference type="ARBA" id="ARBA00022603"/>
    </source>
</evidence>
<evidence type="ECO:0008006" key="5">
    <source>
        <dbReference type="Google" id="ProtNLM"/>
    </source>
</evidence>
<evidence type="ECO:0000256" key="3">
    <source>
        <dbReference type="ARBA" id="ARBA00022679"/>
    </source>
</evidence>
<protein>
    <recommendedName>
        <fullName evidence="5">Trimethylamine methyltransferase</fullName>
    </recommendedName>
</protein>
<organism evidence="4">
    <name type="scientific">marine sediment metagenome</name>
    <dbReference type="NCBI Taxonomy" id="412755"/>
    <lineage>
        <taxon>unclassified sequences</taxon>
        <taxon>metagenomes</taxon>
        <taxon>ecological metagenomes</taxon>
    </lineage>
</organism>
<comment type="caution">
    <text evidence="4">The sequence shown here is derived from an EMBL/GenBank/DDBJ whole genome shotgun (WGS) entry which is preliminary data.</text>
</comment>
<dbReference type="Pfam" id="PF06253">
    <property type="entry name" value="MTTB"/>
    <property type="match status" value="1"/>
</dbReference>
<accession>A0A0F9IGR4</accession>
<dbReference type="GO" id="GO:0032259">
    <property type="term" value="P:methylation"/>
    <property type="evidence" value="ECO:0007669"/>
    <property type="project" value="UniProtKB-KW"/>
</dbReference>
<sequence length="50" mass="5793">MLKKFQCRNPIKLLTDDEIQDIHNQTLQVLEEVGLHFEDEDALGILEQNG</sequence>
<dbReference type="EMBL" id="LAZR01019323">
    <property type="protein sequence ID" value="KKL92960.1"/>
    <property type="molecule type" value="Genomic_DNA"/>
</dbReference>